<dbReference type="EMBL" id="NPEU01000002">
    <property type="protein sequence ID" value="RAI42255.1"/>
    <property type="molecule type" value="Genomic_DNA"/>
</dbReference>
<feature type="transmembrane region" description="Helical" evidence="6">
    <location>
        <begin position="240"/>
        <end position="259"/>
    </location>
</feature>
<evidence type="ECO:0008006" key="9">
    <source>
        <dbReference type="Google" id="ProtNLM"/>
    </source>
</evidence>
<feature type="transmembrane region" description="Helical" evidence="6">
    <location>
        <begin position="346"/>
        <end position="365"/>
    </location>
</feature>
<evidence type="ECO:0000256" key="4">
    <source>
        <dbReference type="ARBA" id="ARBA00022989"/>
    </source>
</evidence>
<evidence type="ECO:0000313" key="7">
    <source>
        <dbReference type="EMBL" id="RAI42255.1"/>
    </source>
</evidence>
<evidence type="ECO:0000256" key="3">
    <source>
        <dbReference type="ARBA" id="ARBA00022692"/>
    </source>
</evidence>
<keyword evidence="8" id="KW-1185">Reference proteome</keyword>
<comment type="caution">
    <text evidence="7">The sequence shown here is derived from an EMBL/GenBank/DDBJ whole genome shotgun (WGS) entry which is preliminary data.</text>
</comment>
<evidence type="ECO:0000256" key="5">
    <source>
        <dbReference type="ARBA" id="ARBA00023136"/>
    </source>
</evidence>
<keyword evidence="2" id="KW-1003">Cell membrane</keyword>
<reference evidence="7 8" key="1">
    <citation type="submission" date="2017-07" db="EMBL/GenBank/DDBJ databases">
        <title>Draft Genome Sequences of Select Purple Nonsulfur Bacteria.</title>
        <authorList>
            <person name="Lasarre B."/>
            <person name="Mckinlay J.B."/>
        </authorList>
    </citation>
    <scope>NUCLEOTIDE SEQUENCE [LARGE SCALE GENOMIC DNA]</scope>
    <source>
        <strain evidence="7 8">DSM 11907</strain>
    </source>
</reference>
<dbReference type="PANTHER" id="PTHR30250">
    <property type="entry name" value="PST FAMILY PREDICTED COLANIC ACID TRANSPORTER"/>
    <property type="match status" value="1"/>
</dbReference>
<organism evidence="7 8">
    <name type="scientific">Rhodoplanes elegans</name>
    <dbReference type="NCBI Taxonomy" id="29408"/>
    <lineage>
        <taxon>Bacteria</taxon>
        <taxon>Pseudomonadati</taxon>
        <taxon>Pseudomonadota</taxon>
        <taxon>Alphaproteobacteria</taxon>
        <taxon>Hyphomicrobiales</taxon>
        <taxon>Nitrobacteraceae</taxon>
        <taxon>Rhodoplanes</taxon>
    </lineage>
</organism>
<evidence type="ECO:0000256" key="1">
    <source>
        <dbReference type="ARBA" id="ARBA00004651"/>
    </source>
</evidence>
<dbReference type="OrthoDB" id="7586201at2"/>
<feature type="transmembrane region" description="Helical" evidence="6">
    <location>
        <begin position="30"/>
        <end position="54"/>
    </location>
</feature>
<feature type="transmembrane region" description="Helical" evidence="6">
    <location>
        <begin position="206"/>
        <end position="228"/>
    </location>
</feature>
<feature type="transmembrane region" description="Helical" evidence="6">
    <location>
        <begin position="371"/>
        <end position="391"/>
    </location>
</feature>
<comment type="subcellular location">
    <subcellularLocation>
        <location evidence="1">Cell membrane</location>
        <topology evidence="1">Multi-pass membrane protein</topology>
    </subcellularLocation>
</comment>
<dbReference type="InterPro" id="IPR050833">
    <property type="entry name" value="Poly_Biosynth_Transport"/>
</dbReference>
<dbReference type="GO" id="GO:0005886">
    <property type="term" value="C:plasma membrane"/>
    <property type="evidence" value="ECO:0007669"/>
    <property type="project" value="UniProtKB-SubCell"/>
</dbReference>
<dbReference type="Pfam" id="PF13440">
    <property type="entry name" value="Polysacc_synt_3"/>
    <property type="match status" value="1"/>
</dbReference>
<keyword evidence="3 6" id="KW-0812">Transmembrane</keyword>
<sequence>MAISTFTRLGASLATFVFLARYLGPASYGVIGTAIACSMLLSMASDYGLGNFLLREAGARPKDAVNIVRRGLVLKVWTTALSVLIAALVFVVLRPASETALVNCAVLIGVFSAAFADLGFVVVRAKGRFDVEARSVVLSNFFMLPFVVGVAAATSDVFASALAFALSRLFYLAVAAVMLRKWLLGPGAWPSDWRGLRRMVREASGFAADGILTNLSVQIDIVAVSLVLDPVSIGLYQVGARLVQGIAPFAAVLATVYLPRLARARNDAGLYLHLQNLVNIEFALLAFGAGAFFLFAAPVLSVAVFGERYAGLASLWPGFAAFALGRVWLAGLGVQLFASNKIYMRVIAQIVSLAVMGLGAVPVLTHYGLSAAPWLLAVSTLVGFPLYGHALWGFGLRFFILFGLSIGLIAVLTISTVS</sequence>
<feature type="transmembrane region" description="Helical" evidence="6">
    <location>
        <begin position="135"/>
        <end position="153"/>
    </location>
</feature>
<gene>
    <name evidence="7" type="ORF">CH338_00430</name>
</gene>
<keyword evidence="4 6" id="KW-1133">Transmembrane helix</keyword>
<feature type="transmembrane region" description="Helical" evidence="6">
    <location>
        <begin position="100"/>
        <end position="123"/>
    </location>
</feature>
<keyword evidence="5 6" id="KW-0472">Membrane</keyword>
<protein>
    <recommendedName>
        <fullName evidence="9">Polysaccharide biosynthesis protein</fullName>
    </recommendedName>
</protein>
<dbReference type="Proteomes" id="UP000248863">
    <property type="component" value="Unassembled WGS sequence"/>
</dbReference>
<accession>A0A327KXI5</accession>
<evidence type="ECO:0000256" key="6">
    <source>
        <dbReference type="SAM" id="Phobius"/>
    </source>
</evidence>
<feature type="transmembrane region" description="Helical" evidence="6">
    <location>
        <begin position="280"/>
        <end position="303"/>
    </location>
</feature>
<evidence type="ECO:0000313" key="8">
    <source>
        <dbReference type="Proteomes" id="UP000248863"/>
    </source>
</evidence>
<proteinExistence type="predicted"/>
<name>A0A327KXI5_9BRAD</name>
<dbReference type="RefSeq" id="WP_111355067.1">
    <property type="nucleotide sequence ID" value="NZ_NHSK01000151.1"/>
</dbReference>
<feature type="transmembrane region" description="Helical" evidence="6">
    <location>
        <begin position="315"/>
        <end position="334"/>
    </location>
</feature>
<feature type="transmembrane region" description="Helical" evidence="6">
    <location>
        <begin position="398"/>
        <end position="417"/>
    </location>
</feature>
<dbReference type="PANTHER" id="PTHR30250:SF11">
    <property type="entry name" value="O-ANTIGEN TRANSPORTER-RELATED"/>
    <property type="match status" value="1"/>
</dbReference>
<feature type="transmembrane region" description="Helical" evidence="6">
    <location>
        <begin position="159"/>
        <end position="179"/>
    </location>
</feature>
<dbReference type="AlphaFoldDB" id="A0A327KXI5"/>
<evidence type="ECO:0000256" key="2">
    <source>
        <dbReference type="ARBA" id="ARBA00022475"/>
    </source>
</evidence>
<feature type="transmembrane region" description="Helical" evidence="6">
    <location>
        <begin position="74"/>
        <end position="94"/>
    </location>
</feature>